<dbReference type="CDD" id="cd03260">
    <property type="entry name" value="ABC_PstB_phosphate_transporter"/>
    <property type="match status" value="1"/>
</dbReference>
<dbReference type="OrthoDB" id="5448699at2"/>
<dbReference type="Pfam" id="PF00005">
    <property type="entry name" value="ABC_tran"/>
    <property type="match status" value="1"/>
</dbReference>
<dbReference type="AlphaFoldDB" id="A0A5K7Z7I5"/>
<dbReference type="RefSeq" id="WP_155305487.1">
    <property type="nucleotide sequence ID" value="NZ_AP021875.1"/>
</dbReference>
<evidence type="ECO:0000313" key="6">
    <source>
        <dbReference type="EMBL" id="BBO76675.1"/>
    </source>
</evidence>
<sequence>MTANNEIKIKARHLVFSYGDNRVLQDISLDVHEGAITAVTGPSGQGKSTLLTLFNRLWEDIPGARMQGSVHIRLGGADQDIYHPSCSLPDLRRKVGMVFQIPNPLPMSIYKNVAFPLKMAGISNEAQIKDAVETALKQAFLWDEVKDRLREDARRLSGGQQQRLCIARALVVEPEVLLLDEPTSSLDGKATAIIEALIVSLKQACTIVMVSHDTAQVERVADRWVELKKGILVLA</sequence>
<evidence type="ECO:0000256" key="4">
    <source>
        <dbReference type="ARBA" id="ARBA00022840"/>
    </source>
</evidence>
<dbReference type="EMBL" id="AP021875">
    <property type="protein sequence ID" value="BBO76675.1"/>
    <property type="molecule type" value="Genomic_DNA"/>
</dbReference>
<dbReference type="GO" id="GO:0016887">
    <property type="term" value="F:ATP hydrolysis activity"/>
    <property type="evidence" value="ECO:0007669"/>
    <property type="project" value="InterPro"/>
</dbReference>
<keyword evidence="3" id="KW-0547">Nucleotide-binding</keyword>
<dbReference type="GO" id="GO:0035435">
    <property type="term" value="P:phosphate ion transmembrane transport"/>
    <property type="evidence" value="ECO:0007669"/>
    <property type="project" value="InterPro"/>
</dbReference>
<dbReference type="InterPro" id="IPR017871">
    <property type="entry name" value="ABC_transporter-like_CS"/>
</dbReference>
<keyword evidence="4 6" id="KW-0067">ATP-binding</keyword>
<dbReference type="InterPro" id="IPR003439">
    <property type="entry name" value="ABC_transporter-like_ATP-bd"/>
</dbReference>
<evidence type="ECO:0000256" key="3">
    <source>
        <dbReference type="ARBA" id="ARBA00022741"/>
    </source>
</evidence>
<reference evidence="6 7" key="1">
    <citation type="submission" date="2019-11" db="EMBL/GenBank/DDBJ databases">
        <title>Comparative genomics of hydrocarbon-degrading Desulfosarcina strains.</title>
        <authorList>
            <person name="Watanabe M."/>
            <person name="Kojima H."/>
            <person name="Fukui M."/>
        </authorList>
    </citation>
    <scope>NUCLEOTIDE SEQUENCE [LARGE SCALE GENOMIC DNA]</scope>
    <source>
        <strain evidence="6 7">PP31</strain>
    </source>
</reference>
<dbReference type="GO" id="GO:0016020">
    <property type="term" value="C:membrane"/>
    <property type="evidence" value="ECO:0007669"/>
    <property type="project" value="InterPro"/>
</dbReference>
<keyword evidence="2" id="KW-0592">Phosphate transport</keyword>
<organism evidence="6 7">
    <name type="scientific">Desulfosarcina widdelii</name>
    <dbReference type="NCBI Taxonomy" id="947919"/>
    <lineage>
        <taxon>Bacteria</taxon>
        <taxon>Pseudomonadati</taxon>
        <taxon>Thermodesulfobacteriota</taxon>
        <taxon>Desulfobacteria</taxon>
        <taxon>Desulfobacterales</taxon>
        <taxon>Desulfosarcinaceae</taxon>
        <taxon>Desulfosarcina</taxon>
    </lineage>
</organism>
<feature type="domain" description="ABC transporter" evidence="5">
    <location>
        <begin position="9"/>
        <end position="235"/>
    </location>
</feature>
<evidence type="ECO:0000256" key="1">
    <source>
        <dbReference type="ARBA" id="ARBA00022448"/>
    </source>
</evidence>
<dbReference type="InterPro" id="IPR005670">
    <property type="entry name" value="PstB-like"/>
</dbReference>
<dbReference type="SMART" id="SM00382">
    <property type="entry name" value="AAA"/>
    <property type="match status" value="1"/>
</dbReference>
<dbReference type="PANTHER" id="PTHR43423">
    <property type="entry name" value="ABC TRANSPORTER I FAMILY MEMBER 17"/>
    <property type="match status" value="1"/>
</dbReference>
<dbReference type="SUPFAM" id="SSF52540">
    <property type="entry name" value="P-loop containing nucleoside triphosphate hydrolases"/>
    <property type="match status" value="1"/>
</dbReference>
<accession>A0A5K7Z7I5</accession>
<dbReference type="GO" id="GO:0005315">
    <property type="term" value="F:phosphate transmembrane transporter activity"/>
    <property type="evidence" value="ECO:0007669"/>
    <property type="project" value="InterPro"/>
</dbReference>
<dbReference type="InterPro" id="IPR027417">
    <property type="entry name" value="P-loop_NTPase"/>
</dbReference>
<keyword evidence="1" id="KW-0813">Transport</keyword>
<proteinExistence type="predicted"/>
<name>A0A5K7Z7I5_9BACT</name>
<dbReference type="KEGG" id="dwd:DSCW_40920"/>
<dbReference type="PANTHER" id="PTHR43423:SF1">
    <property type="entry name" value="ABC TRANSPORTER I FAMILY MEMBER 17"/>
    <property type="match status" value="1"/>
</dbReference>
<protein>
    <submittedName>
        <fullName evidence="6">Phosphate import ATP-binding protein PstB 1</fullName>
    </submittedName>
</protein>
<dbReference type="Gene3D" id="3.40.50.300">
    <property type="entry name" value="P-loop containing nucleotide triphosphate hydrolases"/>
    <property type="match status" value="1"/>
</dbReference>
<evidence type="ECO:0000256" key="2">
    <source>
        <dbReference type="ARBA" id="ARBA00022592"/>
    </source>
</evidence>
<dbReference type="Proteomes" id="UP000427769">
    <property type="component" value="Chromosome"/>
</dbReference>
<evidence type="ECO:0000259" key="5">
    <source>
        <dbReference type="PROSITE" id="PS50893"/>
    </source>
</evidence>
<dbReference type="GO" id="GO:0005524">
    <property type="term" value="F:ATP binding"/>
    <property type="evidence" value="ECO:0007669"/>
    <property type="project" value="UniProtKB-KW"/>
</dbReference>
<dbReference type="InterPro" id="IPR003593">
    <property type="entry name" value="AAA+_ATPase"/>
</dbReference>
<dbReference type="PROSITE" id="PS00211">
    <property type="entry name" value="ABC_TRANSPORTER_1"/>
    <property type="match status" value="1"/>
</dbReference>
<dbReference type="PROSITE" id="PS50893">
    <property type="entry name" value="ABC_TRANSPORTER_2"/>
    <property type="match status" value="1"/>
</dbReference>
<keyword evidence="7" id="KW-1185">Reference proteome</keyword>
<gene>
    <name evidence="6" type="primary">pstB1</name>
    <name evidence="6" type="ORF">DSCW_40920</name>
</gene>
<evidence type="ECO:0000313" key="7">
    <source>
        <dbReference type="Proteomes" id="UP000427769"/>
    </source>
</evidence>